<organism evidence="2 3">
    <name type="scientific">Paeniglutamicibacter gangotriensis</name>
    <dbReference type="NCBI Taxonomy" id="254787"/>
    <lineage>
        <taxon>Bacteria</taxon>
        <taxon>Bacillati</taxon>
        <taxon>Actinomycetota</taxon>
        <taxon>Actinomycetes</taxon>
        <taxon>Micrococcales</taxon>
        <taxon>Micrococcaceae</taxon>
        <taxon>Paeniglutamicibacter</taxon>
    </lineage>
</organism>
<comment type="caution">
    <text evidence="2">The sequence shown here is derived from an EMBL/GenBank/DDBJ whole genome shotgun (WGS) entry which is preliminary data.</text>
</comment>
<accession>A0A5B0E551</accession>
<dbReference type="OrthoDB" id="3373298at2"/>
<reference evidence="2 3" key="1">
    <citation type="submission" date="2019-07" db="EMBL/GenBank/DDBJ databases">
        <title>Analysis of the biochemical properties, biological activity and biotechnological potential of siderophores and biosurfactants produced by Antarctic psychrotolerant bacteria.</title>
        <authorList>
            <person name="Styczynski M."/>
            <person name="Krucon T."/>
            <person name="Decewicz P."/>
            <person name="Dziewit L."/>
        </authorList>
    </citation>
    <scope>NUCLEOTIDE SEQUENCE [LARGE SCALE GENOMIC DNA]</scope>
    <source>
        <strain evidence="2 3">ANT_H27</strain>
    </source>
</reference>
<name>A0A5B0E551_9MICC</name>
<proteinExistence type="predicted"/>
<evidence type="ECO:0000256" key="1">
    <source>
        <dbReference type="SAM" id="MobiDB-lite"/>
    </source>
</evidence>
<protein>
    <submittedName>
        <fullName evidence="2">Uncharacterized protein</fullName>
    </submittedName>
</protein>
<dbReference type="AlphaFoldDB" id="A0A5B0E551"/>
<feature type="compositionally biased region" description="Acidic residues" evidence="1">
    <location>
        <begin position="131"/>
        <end position="141"/>
    </location>
</feature>
<feature type="region of interest" description="Disordered" evidence="1">
    <location>
        <begin position="115"/>
        <end position="141"/>
    </location>
</feature>
<gene>
    <name evidence="2" type="ORF">FQ154_18425</name>
</gene>
<evidence type="ECO:0000313" key="3">
    <source>
        <dbReference type="Proteomes" id="UP000323856"/>
    </source>
</evidence>
<evidence type="ECO:0000313" key="2">
    <source>
        <dbReference type="EMBL" id="KAA0973422.1"/>
    </source>
</evidence>
<dbReference type="Proteomes" id="UP000323856">
    <property type="component" value="Unassembled WGS sequence"/>
</dbReference>
<dbReference type="EMBL" id="VOBL01000027">
    <property type="protein sequence ID" value="KAA0973422.1"/>
    <property type="molecule type" value="Genomic_DNA"/>
</dbReference>
<dbReference type="RefSeq" id="WP_149620836.1">
    <property type="nucleotide sequence ID" value="NZ_JBITUG010000001.1"/>
</dbReference>
<sequence>MSSALSRQAIGRIHVLLLEIPGNMLLRMQVEAAIAGRGWVLAEAPADADALLVVGKMPETFEEIADAVWNQIPSPRHRSSITAVEAIAATLEMIPAGLGDQRQQIRDARQRPWHVAEAPEGMKHESGGEPDSAEDDEMDMGDMDMGGMDMDGMDMSGPAGIPLAGGDDSDRDGLEMDVTHLSLGPLLPHWPAGLVVHCTLHGDVIGEVSMDFLHGSDVAESVASHPPARPAGPVMQATMLCDAAGHLLAVAGWDPVAAKIFRVRDELLANTSDGQTLGSVSVRLQRVSGQVARSRTLRWSLAGIPKAQEIDIRARLLGWLYAAAALLAEEPVPGHDSSWPATLEDIRHALIGQELSTVRLIIAGIEPSRIRDLREVSLG</sequence>